<keyword evidence="6" id="KW-1185">Reference proteome</keyword>
<feature type="transmembrane region" description="Helical" evidence="2">
    <location>
        <begin position="484"/>
        <end position="504"/>
    </location>
</feature>
<accession>A0A9P1CWE8</accession>
<gene>
    <name evidence="4" type="ORF">C1SCF055_LOCUS24942</name>
</gene>
<dbReference type="PANTHER" id="PTHR33153">
    <property type="entry name" value="MYND-TYPE DOMAIN-CONTAINING PROTEIN"/>
    <property type="match status" value="1"/>
</dbReference>
<name>A0A9P1CWE8_9DINO</name>
<feature type="transmembrane region" description="Helical" evidence="2">
    <location>
        <begin position="250"/>
        <end position="271"/>
    </location>
</feature>
<feature type="region of interest" description="Disordered" evidence="1">
    <location>
        <begin position="513"/>
        <end position="550"/>
    </location>
</feature>
<feature type="transmembrane region" description="Helical" evidence="2">
    <location>
        <begin position="408"/>
        <end position="429"/>
    </location>
</feature>
<dbReference type="Proteomes" id="UP001152797">
    <property type="component" value="Unassembled WGS sequence"/>
</dbReference>
<reference evidence="5 6" key="2">
    <citation type="submission" date="2024-05" db="EMBL/GenBank/DDBJ databases">
        <authorList>
            <person name="Chen Y."/>
            <person name="Shah S."/>
            <person name="Dougan E. K."/>
            <person name="Thang M."/>
            <person name="Chan C."/>
        </authorList>
    </citation>
    <scope>NUCLEOTIDE SEQUENCE [LARGE SCALE GENOMIC DNA]</scope>
</reference>
<feature type="transmembrane region" description="Helical" evidence="2">
    <location>
        <begin position="441"/>
        <end position="464"/>
    </location>
</feature>
<protein>
    <submittedName>
        <fullName evidence="5">ABC transporter F family member 5</fullName>
    </submittedName>
</protein>
<dbReference type="InterPro" id="IPR057191">
    <property type="entry name" value="DUF7869"/>
</dbReference>
<keyword evidence="2" id="KW-0812">Transmembrane</keyword>
<evidence type="ECO:0000313" key="5">
    <source>
        <dbReference type="EMBL" id="CAL4785977.1"/>
    </source>
</evidence>
<feature type="transmembrane region" description="Helical" evidence="2">
    <location>
        <begin position="113"/>
        <end position="131"/>
    </location>
</feature>
<feature type="transmembrane region" description="Helical" evidence="2">
    <location>
        <begin position="89"/>
        <end position="107"/>
    </location>
</feature>
<dbReference type="InterPro" id="IPR035897">
    <property type="entry name" value="Toll_tir_struct_dom_sf"/>
</dbReference>
<keyword evidence="2" id="KW-1133">Transmembrane helix</keyword>
<keyword evidence="2" id="KW-0472">Membrane</keyword>
<proteinExistence type="predicted"/>
<reference evidence="4" key="1">
    <citation type="submission" date="2022-10" db="EMBL/GenBank/DDBJ databases">
        <authorList>
            <person name="Chen Y."/>
            <person name="Dougan E. K."/>
            <person name="Chan C."/>
            <person name="Rhodes N."/>
            <person name="Thang M."/>
        </authorList>
    </citation>
    <scope>NUCLEOTIDE SEQUENCE</scope>
</reference>
<evidence type="ECO:0000256" key="2">
    <source>
        <dbReference type="SAM" id="Phobius"/>
    </source>
</evidence>
<dbReference type="EMBL" id="CAMXCT030002521">
    <property type="protein sequence ID" value="CAL4785977.1"/>
    <property type="molecule type" value="Genomic_DNA"/>
</dbReference>
<dbReference type="Pfam" id="PF25273">
    <property type="entry name" value="DUF7869"/>
    <property type="match status" value="1"/>
</dbReference>
<organism evidence="4">
    <name type="scientific">Cladocopium goreaui</name>
    <dbReference type="NCBI Taxonomy" id="2562237"/>
    <lineage>
        <taxon>Eukaryota</taxon>
        <taxon>Sar</taxon>
        <taxon>Alveolata</taxon>
        <taxon>Dinophyceae</taxon>
        <taxon>Suessiales</taxon>
        <taxon>Symbiodiniaceae</taxon>
        <taxon>Cladocopium</taxon>
    </lineage>
</organism>
<feature type="domain" description="DUF7869" evidence="3">
    <location>
        <begin position="928"/>
        <end position="1070"/>
    </location>
</feature>
<evidence type="ECO:0000259" key="3">
    <source>
        <dbReference type="Pfam" id="PF25273"/>
    </source>
</evidence>
<sequence length="1205" mass="136538">MVFRASTASFTSLQSYVEPELLRGVPLHECLSGWGKHWQQAENAMLCTDRSAYDLGKQIEEYDVFLSHDWATSRYLKLFSMMIIFNSRAAFFCSFAVSVLTGFLRAYQLIPDQMWTICFGYVVYTVVLCFWQRLRRLCFRPLIVFVDKLCIAQHDEELKEKGILALAGFLDHSRKLTVLWSTRYFQRLWCAYELAAYSRAEEKPLQVMPVKMSVILGLMSLYWHVLSIAFHVIAWSNFGGTDPVFSRRLMASFFTMLILCMLTPGVCYIGLQLMNDLTQLPQQLKNFRIQESKCFCCTSNHVHPVTGRRMICDRSLVFHTLKKWFGSRADRDLEEGSHLELFNQMIQQELSQSILQTVGSDTAPLSYCIYLVSAGNVPFIAQYIARIAVGLRGETSVLNHCVAAARQLMSWGSLSLLSICAVRVSMVFWKLGLRLSSKSAINSGCVVSVFVSPLIVLTLSLLWLPFQATYAWTSSYSSLPAIPFGIVILVTFYLFAPTMGIAAATSQRGLRQKLSDRYRRSRKKSRRGYGSTASDIFSDPSRGSKEEDSRFGSAEVTFSELIVRDTHADRVRRFTRSSCLSSWFGAWPSDKEFHYVSDCAPDVAILENVMGFMTVADKVAKFIAANMPWKNLLLPKKDPAVKKDMDKRRQRGQISKRADPKAKWIQRHNEWAKTKKVSLKNSMKSFAKKYPDAAKHVTSMREMQALDLLLADNRELPSGKFLSTSAGRYIIGREVMALMGIPIHRLRLDSFSESCNVIFKLCSQPAAQLNLVAAFAEPAEKRSLCTPLGGRQASSDQVQEFISGQGLENSRWPIFGSTFGEVTKCHGVSDPSLLDSLKADILCNLQALEVLPSEMRDHLYWSDALLHHYARTWQDRQVYWLARERARKHKDLLVLIIDSYDKAKVALPRYPYGRTPKKPIYERVHRSSLTLTGCIVHGCGVFLYLADEGMPTGASWTLEVAMRSIDKAWAIARAQNLPFASELWLQGDNACKEVRNSFTGRWATLLTQASFFQSAGHHHMEVGHTHEDIDGVFSIVTSCLNQEPNLNTPSDVRRTLLQRMGPLFAKSGMRFECEMVDTIRDWCRMMPTGASLRNAYRARKGDRDKEGEEEACKVPQSFTFMPREGMPGQGYNLQLDDNLPRRLRSSGNGRDIFAMVKMTMSHDVLSQPPLLVYPHMLLSNTEAFFNKVNQADAPVLTAKLGRLTM</sequence>
<dbReference type="AlphaFoldDB" id="A0A9P1CWE8"/>
<dbReference type="PANTHER" id="PTHR33153:SF3">
    <property type="entry name" value="TRAFFICKING PROTEIN PARTICLE COMPLEX SUBUNIT 11 DOMAIN-CONTAINING PROTEIN"/>
    <property type="match status" value="1"/>
</dbReference>
<dbReference type="SUPFAM" id="SSF52200">
    <property type="entry name" value="Toll/Interleukin receptor TIR domain"/>
    <property type="match status" value="1"/>
</dbReference>
<evidence type="ECO:0000313" key="6">
    <source>
        <dbReference type="Proteomes" id="UP001152797"/>
    </source>
</evidence>
<dbReference type="EMBL" id="CAMXCT010002521">
    <property type="protein sequence ID" value="CAI3998665.1"/>
    <property type="molecule type" value="Genomic_DNA"/>
</dbReference>
<evidence type="ECO:0000313" key="4">
    <source>
        <dbReference type="EMBL" id="CAI3998665.1"/>
    </source>
</evidence>
<feature type="transmembrane region" description="Helical" evidence="2">
    <location>
        <begin position="214"/>
        <end position="238"/>
    </location>
</feature>
<evidence type="ECO:0000256" key="1">
    <source>
        <dbReference type="SAM" id="MobiDB-lite"/>
    </source>
</evidence>
<dbReference type="EMBL" id="CAMXCT020002521">
    <property type="protein sequence ID" value="CAL1152040.1"/>
    <property type="molecule type" value="Genomic_DNA"/>
</dbReference>
<comment type="caution">
    <text evidence="4">The sequence shown here is derived from an EMBL/GenBank/DDBJ whole genome shotgun (WGS) entry which is preliminary data.</text>
</comment>